<dbReference type="Pfam" id="PF05949">
    <property type="entry name" value="DUF881"/>
    <property type="match status" value="1"/>
</dbReference>
<evidence type="ECO:0000313" key="5">
    <source>
        <dbReference type="Proteomes" id="UP000276349"/>
    </source>
</evidence>
<keyword evidence="5" id="KW-1185">Reference proteome</keyword>
<reference evidence="4 5" key="1">
    <citation type="submission" date="2018-12" db="EMBL/GenBank/DDBJ databases">
        <authorList>
            <person name="Yu L."/>
        </authorList>
    </citation>
    <scope>NUCLEOTIDE SEQUENCE [LARGE SCALE GENOMIC DNA]</scope>
    <source>
        <strain evidence="4 5">S5H2222</strain>
    </source>
</reference>
<comment type="similarity">
    <text evidence="1">Belongs to the UPF0749 family.</text>
</comment>
<dbReference type="EMBL" id="RXNR01000006">
    <property type="protein sequence ID" value="RTQ95389.1"/>
    <property type="molecule type" value="Genomic_DNA"/>
</dbReference>
<dbReference type="Proteomes" id="UP000276349">
    <property type="component" value="Unassembled WGS sequence"/>
</dbReference>
<dbReference type="PANTHER" id="PTHR37313:SF2">
    <property type="entry name" value="UPF0749 PROTEIN YLXX"/>
    <property type="match status" value="1"/>
</dbReference>
<protein>
    <submittedName>
        <fullName evidence="4">DUF881 domain-containing protein</fullName>
    </submittedName>
</protein>
<dbReference type="Gene3D" id="3.30.70.1880">
    <property type="entry name" value="Protein of unknown function DUF881"/>
    <property type="match status" value="1"/>
</dbReference>
<feature type="transmembrane region" description="Helical" evidence="3">
    <location>
        <begin position="5"/>
        <end position="24"/>
    </location>
</feature>
<dbReference type="RefSeq" id="WP_126292867.1">
    <property type="nucleotide sequence ID" value="NZ_CP155468.1"/>
</dbReference>
<gene>
    <name evidence="4" type="ORF">EKG35_03135</name>
</gene>
<keyword evidence="3" id="KW-0472">Membrane</keyword>
<dbReference type="AlphaFoldDB" id="A0A3S0JYU5"/>
<sequence length="239" mass="26907">MNKKIVAKITIVSTIVGLMIAVQYNTMQQPTARDTRDIWEIRQELSEEKKRHSELLSEISALNKIVEEYEQNDAESQAQLLKNTVDSLAQQTGITSVSGPGVILNIVPASELIEFGYRIEPISPDLLIRLVNEIYHYNGLFVEIGGQRIVHTSAIRDINGATTVNGVPIDKSNLEIRVITNSYEDAEKLYSYLYASSFRDEFYLDNLNLVINEAQSNLTIDEYDGDLTNTYLVENSKGD</sequence>
<keyword evidence="2" id="KW-0175">Coiled coil</keyword>
<name>A0A3S0JYU5_9BACI</name>
<dbReference type="PANTHER" id="PTHR37313">
    <property type="entry name" value="UPF0749 PROTEIN RV1825"/>
    <property type="match status" value="1"/>
</dbReference>
<keyword evidence="3" id="KW-0812">Transmembrane</keyword>
<organism evidence="4 5">
    <name type="scientific">Lysinibacillus telephonicus</name>
    <dbReference type="NCBI Taxonomy" id="1714840"/>
    <lineage>
        <taxon>Bacteria</taxon>
        <taxon>Bacillati</taxon>
        <taxon>Bacillota</taxon>
        <taxon>Bacilli</taxon>
        <taxon>Bacillales</taxon>
        <taxon>Bacillaceae</taxon>
        <taxon>Lysinibacillus</taxon>
    </lineage>
</organism>
<keyword evidence="3" id="KW-1133">Transmembrane helix</keyword>
<evidence type="ECO:0000313" key="4">
    <source>
        <dbReference type="EMBL" id="RTQ95389.1"/>
    </source>
</evidence>
<evidence type="ECO:0000256" key="2">
    <source>
        <dbReference type="SAM" id="Coils"/>
    </source>
</evidence>
<accession>A0A3S0JYU5</accession>
<comment type="caution">
    <text evidence="4">The sequence shown here is derived from an EMBL/GenBank/DDBJ whole genome shotgun (WGS) entry which is preliminary data.</text>
</comment>
<feature type="coiled-coil region" evidence="2">
    <location>
        <begin position="42"/>
        <end position="91"/>
    </location>
</feature>
<dbReference type="OrthoDB" id="2439649at2"/>
<evidence type="ECO:0000256" key="3">
    <source>
        <dbReference type="SAM" id="Phobius"/>
    </source>
</evidence>
<evidence type="ECO:0000256" key="1">
    <source>
        <dbReference type="ARBA" id="ARBA00009108"/>
    </source>
</evidence>
<proteinExistence type="inferred from homology"/>
<dbReference type="InterPro" id="IPR010273">
    <property type="entry name" value="DUF881"/>
</dbReference>